<dbReference type="InterPro" id="IPR051678">
    <property type="entry name" value="AGP_Transferase"/>
</dbReference>
<evidence type="ECO:0000313" key="2">
    <source>
        <dbReference type="EMBL" id="KAF2233267.1"/>
    </source>
</evidence>
<dbReference type="Pfam" id="PF01636">
    <property type="entry name" value="APH"/>
    <property type="match status" value="1"/>
</dbReference>
<organism evidence="2 3">
    <name type="scientific">Viridothelium virens</name>
    <name type="common">Speckled blister lichen</name>
    <name type="synonym">Trypethelium virens</name>
    <dbReference type="NCBI Taxonomy" id="1048519"/>
    <lineage>
        <taxon>Eukaryota</taxon>
        <taxon>Fungi</taxon>
        <taxon>Dikarya</taxon>
        <taxon>Ascomycota</taxon>
        <taxon>Pezizomycotina</taxon>
        <taxon>Dothideomycetes</taxon>
        <taxon>Dothideomycetes incertae sedis</taxon>
        <taxon>Trypetheliales</taxon>
        <taxon>Trypetheliaceae</taxon>
        <taxon>Viridothelium</taxon>
    </lineage>
</organism>
<name>A0A6A6H5Q3_VIRVR</name>
<keyword evidence="3" id="KW-1185">Reference proteome</keyword>
<sequence length="110" mass="12792">MKQLHALTSPRPETADGRLMRNMPFWRHVPKAHWFLPQSHEEAVEDWYQKSLTGFSQEDLPELDRLRETYPRGEPYVFIHGDLAQPNILVGPDKHLSGIIDWEFAGFAPV</sequence>
<dbReference type="InterPro" id="IPR011009">
    <property type="entry name" value="Kinase-like_dom_sf"/>
</dbReference>
<dbReference type="PANTHER" id="PTHR21310">
    <property type="entry name" value="AMINOGLYCOSIDE PHOSPHOTRANSFERASE-RELATED-RELATED"/>
    <property type="match status" value="1"/>
</dbReference>
<dbReference type="AlphaFoldDB" id="A0A6A6H5Q3"/>
<evidence type="ECO:0000313" key="3">
    <source>
        <dbReference type="Proteomes" id="UP000800092"/>
    </source>
</evidence>
<proteinExistence type="predicted"/>
<dbReference type="PANTHER" id="PTHR21310:SF15">
    <property type="entry name" value="AMINOGLYCOSIDE PHOSPHOTRANSFERASE DOMAIN-CONTAINING PROTEIN"/>
    <property type="match status" value="1"/>
</dbReference>
<reference evidence="2" key="1">
    <citation type="journal article" date="2020" name="Stud. Mycol.">
        <title>101 Dothideomycetes genomes: a test case for predicting lifestyles and emergence of pathogens.</title>
        <authorList>
            <person name="Haridas S."/>
            <person name="Albert R."/>
            <person name="Binder M."/>
            <person name="Bloem J."/>
            <person name="Labutti K."/>
            <person name="Salamov A."/>
            <person name="Andreopoulos B."/>
            <person name="Baker S."/>
            <person name="Barry K."/>
            <person name="Bills G."/>
            <person name="Bluhm B."/>
            <person name="Cannon C."/>
            <person name="Castanera R."/>
            <person name="Culley D."/>
            <person name="Daum C."/>
            <person name="Ezra D."/>
            <person name="Gonzalez J."/>
            <person name="Henrissat B."/>
            <person name="Kuo A."/>
            <person name="Liang C."/>
            <person name="Lipzen A."/>
            <person name="Lutzoni F."/>
            <person name="Magnuson J."/>
            <person name="Mondo S."/>
            <person name="Nolan M."/>
            <person name="Ohm R."/>
            <person name="Pangilinan J."/>
            <person name="Park H.-J."/>
            <person name="Ramirez L."/>
            <person name="Alfaro M."/>
            <person name="Sun H."/>
            <person name="Tritt A."/>
            <person name="Yoshinaga Y."/>
            <person name="Zwiers L.-H."/>
            <person name="Turgeon B."/>
            <person name="Goodwin S."/>
            <person name="Spatafora J."/>
            <person name="Crous P."/>
            <person name="Grigoriev I."/>
        </authorList>
    </citation>
    <scope>NUCLEOTIDE SEQUENCE</scope>
    <source>
        <strain evidence="2">Tuck. ex Michener</strain>
    </source>
</reference>
<dbReference type="EMBL" id="ML991808">
    <property type="protein sequence ID" value="KAF2233267.1"/>
    <property type="molecule type" value="Genomic_DNA"/>
</dbReference>
<protein>
    <recommendedName>
        <fullName evidence="1">Aminoglycoside phosphotransferase domain-containing protein</fullName>
    </recommendedName>
</protein>
<dbReference type="Proteomes" id="UP000800092">
    <property type="component" value="Unassembled WGS sequence"/>
</dbReference>
<dbReference type="InterPro" id="IPR002575">
    <property type="entry name" value="Aminoglycoside_PTrfase"/>
</dbReference>
<gene>
    <name evidence="2" type="ORF">EV356DRAFT_212387</name>
</gene>
<evidence type="ECO:0000259" key="1">
    <source>
        <dbReference type="Pfam" id="PF01636"/>
    </source>
</evidence>
<dbReference type="SUPFAM" id="SSF56112">
    <property type="entry name" value="Protein kinase-like (PK-like)"/>
    <property type="match status" value="1"/>
</dbReference>
<feature type="domain" description="Aminoglycoside phosphotransferase" evidence="1">
    <location>
        <begin position="3"/>
        <end position="109"/>
    </location>
</feature>
<dbReference type="OrthoDB" id="2906425at2759"/>
<dbReference type="Gene3D" id="3.90.1200.10">
    <property type="match status" value="1"/>
</dbReference>
<accession>A0A6A6H5Q3</accession>